<keyword evidence="7" id="KW-0464">Manganese</keyword>
<dbReference type="Proteomes" id="UP000267128">
    <property type="component" value="Unassembled WGS sequence"/>
</dbReference>
<keyword evidence="10" id="KW-1185">Reference proteome</keyword>
<evidence type="ECO:0000256" key="6">
    <source>
        <dbReference type="ARBA" id="ARBA00023134"/>
    </source>
</evidence>
<organism evidence="9 10">
    <name type="scientific">Nocardioides marmoriginsengisoli</name>
    <dbReference type="NCBI Taxonomy" id="661483"/>
    <lineage>
        <taxon>Bacteria</taxon>
        <taxon>Bacillati</taxon>
        <taxon>Actinomycetota</taxon>
        <taxon>Actinomycetes</taxon>
        <taxon>Propionibacteriales</taxon>
        <taxon>Nocardioidaceae</taxon>
        <taxon>Nocardioides</taxon>
    </lineage>
</organism>
<dbReference type="RefSeq" id="WP_123228335.1">
    <property type="nucleotide sequence ID" value="NZ_RJSE01000007.1"/>
</dbReference>
<proteinExistence type="predicted"/>
<dbReference type="InterPro" id="IPR002847">
    <property type="entry name" value="F420-0_gamma-glut_ligase-dom"/>
</dbReference>
<dbReference type="AlphaFoldDB" id="A0A3N0CJC7"/>
<sequence length="313" mass="31882">MTDLQVTSPDGIGEVVAGTDLAALVVERGDLRDGDVVVLTSKIVSKAEGRVVRGDRDEAIVAETVRLVARRGPTSIVENHLGLVMAAAGIDASNVEPGLLVLLPLDPDATARALREAVHQRTGLNIAVLISDTAGRAWRHGQTDLAIGAAGIEPMVSFDGRTDSYGNPLAVTAPAVADEIAGIAEVVSGKLGGRPLTVVRGLAERVLAPGEHGPGARSLVREVGTDMFGLGSREAVAAALAGTDRTPFGAPALAADLLDALGACGFTAEPEGTGVAVAAPADDVRLGALLFAFGWTVGSDQSSETRTRLAPLS</sequence>
<gene>
    <name evidence="9" type="primary">cofE</name>
    <name evidence="9" type="ORF">EFK50_15120</name>
</gene>
<evidence type="ECO:0000313" key="10">
    <source>
        <dbReference type="Proteomes" id="UP000267128"/>
    </source>
</evidence>
<feature type="domain" description="Coenzyme F420:L-glutamate ligase-like" evidence="8">
    <location>
        <begin position="58"/>
        <end position="201"/>
    </location>
</feature>
<keyword evidence="1 9" id="KW-0436">Ligase</keyword>
<name>A0A3N0CJC7_9ACTN</name>
<accession>A0A3N0CJC7</accession>
<dbReference type="GO" id="GO:0046872">
    <property type="term" value="F:metal ion binding"/>
    <property type="evidence" value="ECO:0007669"/>
    <property type="project" value="UniProtKB-KW"/>
</dbReference>
<dbReference type="OrthoDB" id="9788295at2"/>
<reference evidence="9 10" key="1">
    <citation type="submission" date="2018-11" db="EMBL/GenBank/DDBJ databases">
        <authorList>
            <person name="Li F."/>
        </authorList>
    </citation>
    <scope>NUCLEOTIDE SEQUENCE [LARGE SCALE GENOMIC DNA]</scope>
    <source>
        <strain evidence="9 10">Gsoil 097</strain>
    </source>
</reference>
<dbReference type="InterPro" id="IPR008225">
    <property type="entry name" value="F420-0_g-glutamyl_ligase"/>
</dbReference>
<dbReference type="EC" id="6.3.2.31" evidence="9"/>
<evidence type="ECO:0000256" key="7">
    <source>
        <dbReference type="ARBA" id="ARBA00023211"/>
    </source>
</evidence>
<dbReference type="GO" id="GO:0052618">
    <property type="term" value="F:coenzyme F420-0:L-glutamate ligase activity"/>
    <property type="evidence" value="ECO:0007669"/>
    <property type="project" value="UniProtKB-EC"/>
</dbReference>
<feature type="domain" description="Coenzyme F420:L-glutamate ligase-like" evidence="8">
    <location>
        <begin position="13"/>
        <end position="53"/>
    </location>
</feature>
<evidence type="ECO:0000256" key="2">
    <source>
        <dbReference type="ARBA" id="ARBA00022723"/>
    </source>
</evidence>
<dbReference type="EMBL" id="RJSE01000007">
    <property type="protein sequence ID" value="RNL63043.1"/>
    <property type="molecule type" value="Genomic_DNA"/>
</dbReference>
<keyword evidence="4" id="KW-0460">Magnesium</keyword>
<evidence type="ECO:0000259" key="8">
    <source>
        <dbReference type="Pfam" id="PF01996"/>
    </source>
</evidence>
<dbReference type="Gene3D" id="3.30.1330.100">
    <property type="entry name" value="CofE-like"/>
    <property type="match status" value="1"/>
</dbReference>
<protein>
    <submittedName>
        <fullName evidence="9">Coenzyme F420-0:L-glutamate ligase</fullName>
        <ecNumber evidence="9">6.3.2.31</ecNumber>
    </submittedName>
</protein>
<evidence type="ECO:0000256" key="4">
    <source>
        <dbReference type="ARBA" id="ARBA00022842"/>
    </source>
</evidence>
<dbReference type="PANTHER" id="PTHR47917:SF1">
    <property type="entry name" value="COENZYME F420:L-GLUTAMATE LIGASE"/>
    <property type="match status" value="1"/>
</dbReference>
<dbReference type="Gene3D" id="3.90.1660.10">
    <property type="entry name" value="CofE-like domain"/>
    <property type="match status" value="1"/>
</dbReference>
<dbReference type="SUPFAM" id="SSF144010">
    <property type="entry name" value="CofE-like"/>
    <property type="match status" value="1"/>
</dbReference>
<keyword evidence="6" id="KW-0342">GTP-binding</keyword>
<keyword evidence="5" id="KW-0630">Potassium</keyword>
<dbReference type="GO" id="GO:0005525">
    <property type="term" value="F:GTP binding"/>
    <property type="evidence" value="ECO:0007669"/>
    <property type="project" value="UniProtKB-KW"/>
</dbReference>
<keyword evidence="2" id="KW-0479">Metal-binding</keyword>
<keyword evidence="3" id="KW-0547">Nucleotide-binding</keyword>
<evidence type="ECO:0000256" key="3">
    <source>
        <dbReference type="ARBA" id="ARBA00022741"/>
    </source>
</evidence>
<evidence type="ECO:0000313" key="9">
    <source>
        <dbReference type="EMBL" id="RNL63043.1"/>
    </source>
</evidence>
<evidence type="ECO:0000256" key="1">
    <source>
        <dbReference type="ARBA" id="ARBA00022598"/>
    </source>
</evidence>
<evidence type="ECO:0000256" key="5">
    <source>
        <dbReference type="ARBA" id="ARBA00022958"/>
    </source>
</evidence>
<dbReference type="Pfam" id="PF01996">
    <property type="entry name" value="F420_ligase"/>
    <property type="match status" value="2"/>
</dbReference>
<dbReference type="PANTHER" id="PTHR47917">
    <property type="match status" value="1"/>
</dbReference>
<dbReference type="NCBIfam" id="TIGR01916">
    <property type="entry name" value="F420_cofE"/>
    <property type="match status" value="1"/>
</dbReference>
<comment type="caution">
    <text evidence="9">The sequence shown here is derived from an EMBL/GenBank/DDBJ whole genome shotgun (WGS) entry which is preliminary data.</text>
</comment>